<dbReference type="OrthoDB" id="9900296at2"/>
<dbReference type="Proteomes" id="UP000464053">
    <property type="component" value="Chromosome"/>
</dbReference>
<name>A0A6P1Q3J1_9GAMM</name>
<organism evidence="1 2">
    <name type="scientific">Mixta intestinalis</name>
    <dbReference type="NCBI Taxonomy" id="1615494"/>
    <lineage>
        <taxon>Bacteria</taxon>
        <taxon>Pseudomonadati</taxon>
        <taxon>Pseudomonadota</taxon>
        <taxon>Gammaproteobacteria</taxon>
        <taxon>Enterobacterales</taxon>
        <taxon>Erwiniaceae</taxon>
        <taxon>Mixta</taxon>
    </lineage>
</organism>
<protein>
    <submittedName>
        <fullName evidence="1">Uncharacterized protein</fullName>
    </submittedName>
</protein>
<sequence length="151" mass="17688">MKFYFTCLIFLTDFILAVLPRKPALSHLYAQLLIFSRDLEILNSALMSIRLATHAETLRKKNAHWAAFRYHCRLETHVQALRQEVLYGAAFEISLHMRPHKLLDFCVFHISRQGEILLPVAWMNGWRDGNEEASRQAQAAQEVEWENSEYL</sequence>
<gene>
    <name evidence="1" type="ORF">C7M51_02937</name>
</gene>
<proteinExistence type="predicted"/>
<dbReference type="RefSeq" id="WP_160622465.1">
    <property type="nucleotide sequence ID" value="NZ_CP028271.1"/>
</dbReference>
<evidence type="ECO:0000313" key="2">
    <source>
        <dbReference type="Proteomes" id="UP000464053"/>
    </source>
</evidence>
<dbReference type="EMBL" id="CP028271">
    <property type="protein sequence ID" value="QHM72619.1"/>
    <property type="molecule type" value="Genomic_DNA"/>
</dbReference>
<keyword evidence="2" id="KW-1185">Reference proteome</keyword>
<dbReference type="KEGG" id="mint:C7M51_02937"/>
<evidence type="ECO:0000313" key="1">
    <source>
        <dbReference type="EMBL" id="QHM72619.1"/>
    </source>
</evidence>
<reference evidence="1 2" key="1">
    <citation type="submission" date="2018-03" db="EMBL/GenBank/DDBJ databases">
        <title>Pantoea intestinalis SRCM103226 isolated form the mealworm.</title>
        <authorList>
            <person name="Jeong D.-Y."/>
            <person name="Kim J.W."/>
        </authorList>
    </citation>
    <scope>NUCLEOTIDE SEQUENCE [LARGE SCALE GENOMIC DNA]</scope>
    <source>
        <strain evidence="1 2">SRCM103226</strain>
    </source>
</reference>
<dbReference type="AlphaFoldDB" id="A0A6P1Q3J1"/>
<accession>A0A6P1Q3J1</accession>